<accession>A0ABQ8EUD3</accession>
<keyword evidence="1" id="KW-0812">Transmembrane</keyword>
<dbReference type="PANTHER" id="PTHR45662">
    <property type="entry name" value="PHOSPHATIDYLINOSITIDE PHOSPHATASE SAC1"/>
    <property type="match status" value="1"/>
</dbReference>
<dbReference type="Proteomes" id="UP001648503">
    <property type="component" value="Unassembled WGS sequence"/>
</dbReference>
<organism evidence="3 4">
    <name type="scientific">Batrachochytrium salamandrivorans</name>
    <dbReference type="NCBI Taxonomy" id="1357716"/>
    <lineage>
        <taxon>Eukaryota</taxon>
        <taxon>Fungi</taxon>
        <taxon>Fungi incertae sedis</taxon>
        <taxon>Chytridiomycota</taxon>
        <taxon>Chytridiomycota incertae sedis</taxon>
        <taxon>Chytridiomycetes</taxon>
        <taxon>Rhizophydiales</taxon>
        <taxon>Rhizophydiales incertae sedis</taxon>
        <taxon>Batrachochytrium</taxon>
    </lineage>
</organism>
<keyword evidence="1" id="KW-0472">Membrane</keyword>
<dbReference type="Pfam" id="PF02383">
    <property type="entry name" value="Syja_N"/>
    <property type="match status" value="1"/>
</dbReference>
<feature type="domain" description="SAC" evidence="2">
    <location>
        <begin position="144"/>
        <end position="542"/>
    </location>
</feature>
<name>A0ABQ8EUD3_9FUNG</name>
<evidence type="ECO:0000313" key="3">
    <source>
        <dbReference type="EMBL" id="KAH6586733.1"/>
    </source>
</evidence>
<gene>
    <name evidence="3" type="ORF">BASA50_000330</name>
</gene>
<comment type="caution">
    <text evidence="3">The sequence shown here is derived from an EMBL/GenBank/DDBJ whole genome shotgun (WGS) entry which is preliminary data.</text>
</comment>
<reference evidence="3 4" key="1">
    <citation type="submission" date="2021-02" db="EMBL/GenBank/DDBJ databases">
        <title>Variation within the Batrachochytrium salamandrivorans European outbreak.</title>
        <authorList>
            <person name="Kelly M."/>
            <person name="Pasmans F."/>
            <person name="Shea T.P."/>
            <person name="Munoz J.F."/>
            <person name="Carranza S."/>
            <person name="Cuomo C.A."/>
            <person name="Martel A."/>
        </authorList>
    </citation>
    <scope>NUCLEOTIDE SEQUENCE [LARGE SCALE GENOMIC DNA]</scope>
    <source>
        <strain evidence="3 4">AMFP18/2</strain>
    </source>
</reference>
<dbReference type="PANTHER" id="PTHR45662:SF2">
    <property type="entry name" value="PHOSPHATIDYLINOSITOL-3-PHOSPHATASE SAC1"/>
    <property type="match status" value="1"/>
</dbReference>
<evidence type="ECO:0000256" key="1">
    <source>
        <dbReference type="SAM" id="Phobius"/>
    </source>
</evidence>
<dbReference type="EMBL" id="JAFCIX010000571">
    <property type="protein sequence ID" value="KAH6586733.1"/>
    <property type="molecule type" value="Genomic_DNA"/>
</dbReference>
<evidence type="ECO:0000259" key="2">
    <source>
        <dbReference type="PROSITE" id="PS50275"/>
    </source>
</evidence>
<dbReference type="InterPro" id="IPR002013">
    <property type="entry name" value="SAC_dom"/>
</dbReference>
<evidence type="ECO:0000313" key="4">
    <source>
        <dbReference type="Proteomes" id="UP001648503"/>
    </source>
</evidence>
<sequence length="727" mass="80848">MTATAEILSKTSFRVLQTNDGRTLVENPQRLTVAGTEPSTMLVVTDAGISVQERTDAMPTSTSAIVSSKEIMGVIGFLDLPYGKYLVAVATRMLVATIKSHKIWRIKSGIILAVGSTVYPASIEDMDDSVLAKYAADTKLCAHIHDILDSGNLYYSTTYDLTHSLQHNHLSKSGRSTTTRTIIDDRYFFNQYMQEALMHAAKPQHDTSPWLCKVIAGFAGSIDIDYVPAPTVTPGLSLTTLMTEKPTSYTVTLVSRLNCRRLGTRYACRGLDDHGNVANNVEMEQILFNHDYMRNRLISSYVQIRGSLPALWGQEQDLSYRPRLLLSEIDKDSSWVPVKKHYEDLKCQYVSENLSYGHDDHGTVVCVNLLDDTGFEKPLTDNYESTVKRFKDPKLLYESFPVGKWCKKLNYDNMDILLDRVRLRLVNNGCFVAEGDVPGIESCSTLHDVKLQTGVARVSCLDSLDRTNLTCSIFARHMVAHQVQQISLGPHGPRPPLPLTGVSPLEVRDSAAHVRASLSTGIPLLTHLWADSGDAISLLYAGTRALKADVTRTGKRQVFKGSLDDGMNSLTRYYLNNFTDGRKQDAYDIWSGKASMADIHALVANQGVKQAHRLRRPLISKNKGLGRILPQSVVDAIEPLLFEIDDFFRRSAGKAHAEGGRHVDALGTPHSVVGLMVSLVKMYSPSQISSLFDFAVAGWMFVYLFVLVKLFRIKGEHVVNKPRLFEN</sequence>
<feature type="transmembrane region" description="Helical" evidence="1">
    <location>
        <begin position="691"/>
        <end position="711"/>
    </location>
</feature>
<proteinExistence type="predicted"/>
<dbReference type="PROSITE" id="PS50275">
    <property type="entry name" value="SAC"/>
    <property type="match status" value="1"/>
</dbReference>
<protein>
    <recommendedName>
        <fullName evidence="2">SAC domain-containing protein</fullName>
    </recommendedName>
</protein>
<keyword evidence="1" id="KW-1133">Transmembrane helix</keyword>
<keyword evidence="4" id="KW-1185">Reference proteome</keyword>